<dbReference type="EMBL" id="CP095043">
    <property type="protein sequence ID" value="UOQ60244.1"/>
    <property type="molecule type" value="Genomic_DNA"/>
</dbReference>
<gene>
    <name evidence="1" type="ORF">MUN76_14595</name>
</gene>
<name>A0ABY4FVB7_9MICO</name>
<reference evidence="1 2" key="1">
    <citation type="submission" date="2022-04" db="EMBL/GenBank/DDBJ databases">
        <title>Leucobacter sp. isolated from rhizosphere of onion.</title>
        <authorList>
            <person name="Won M."/>
            <person name="Lee C.-M."/>
            <person name="Woen H.-Y."/>
            <person name="Kwon S.-W."/>
        </authorList>
    </citation>
    <scope>NUCLEOTIDE SEQUENCE [LARGE SCALE GENOMIC DNA]</scope>
    <source>
        <strain evidence="1 2">H25R-14</strain>
    </source>
</reference>
<accession>A0ABY4FVB7</accession>
<dbReference type="RefSeq" id="WP_244685714.1">
    <property type="nucleotide sequence ID" value="NZ_CP095043.1"/>
</dbReference>
<keyword evidence="2" id="KW-1185">Reference proteome</keyword>
<sequence length="106" mass="11826">MQIVTDFVTQWARADEARCSERLADDARWRIRGAADDIPADVYPTSSPDRLVIISVLTHGRLAACDGYLESQDGRLDFSHMFRFASTAKTASIAEIRSYCIQTARG</sequence>
<evidence type="ECO:0000313" key="2">
    <source>
        <dbReference type="Proteomes" id="UP000831775"/>
    </source>
</evidence>
<dbReference type="SUPFAM" id="SSF54427">
    <property type="entry name" value="NTF2-like"/>
    <property type="match status" value="1"/>
</dbReference>
<dbReference type="Proteomes" id="UP000831775">
    <property type="component" value="Chromosome"/>
</dbReference>
<protein>
    <recommendedName>
        <fullName evidence="3">SnoaL-like domain-containing protein</fullName>
    </recommendedName>
</protein>
<proteinExistence type="predicted"/>
<evidence type="ECO:0008006" key="3">
    <source>
        <dbReference type="Google" id="ProtNLM"/>
    </source>
</evidence>
<organism evidence="1 2">
    <name type="scientific">Leucobacter rhizosphaerae</name>
    <dbReference type="NCBI Taxonomy" id="2932245"/>
    <lineage>
        <taxon>Bacteria</taxon>
        <taxon>Bacillati</taxon>
        <taxon>Actinomycetota</taxon>
        <taxon>Actinomycetes</taxon>
        <taxon>Micrococcales</taxon>
        <taxon>Microbacteriaceae</taxon>
        <taxon>Leucobacter</taxon>
    </lineage>
</organism>
<evidence type="ECO:0000313" key="1">
    <source>
        <dbReference type="EMBL" id="UOQ60244.1"/>
    </source>
</evidence>
<dbReference type="InterPro" id="IPR032710">
    <property type="entry name" value="NTF2-like_dom_sf"/>
</dbReference>